<name>A0ABQ0ZYT8_ASPLE</name>
<feature type="transmembrane region" description="Helical" evidence="2">
    <location>
        <begin position="72"/>
        <end position="95"/>
    </location>
</feature>
<sequence length="100" mass="11391">MDTDKNLPPPPPYNDESPLNMEPSEPKYTPYSDASHTSITVPPTFQRLELDPRDTIYPSSSSPALAKKVRRCCCGILIGFVVAMVLFHVWLYLAFQSWRF</sequence>
<evidence type="ECO:0000313" key="4">
    <source>
        <dbReference type="Proteomes" id="UP000465220"/>
    </source>
</evidence>
<reference evidence="3 4" key="1">
    <citation type="submission" date="2020-01" db="EMBL/GenBank/DDBJ databases">
        <title>Draft genome sequence of Aspergillus lentulus IFM 60648.</title>
        <authorList>
            <person name="Takahashi H."/>
            <person name="Yaguchi T."/>
        </authorList>
    </citation>
    <scope>NUCLEOTIDE SEQUENCE [LARGE SCALE GENOMIC DNA]</scope>
    <source>
        <strain evidence="3 4">IFM 60648</strain>
    </source>
</reference>
<evidence type="ECO:0000256" key="2">
    <source>
        <dbReference type="SAM" id="Phobius"/>
    </source>
</evidence>
<proteinExistence type="predicted"/>
<gene>
    <name evidence="3" type="ORF">IFM60648_02926</name>
</gene>
<dbReference type="EMBL" id="BLKI01000012">
    <property type="protein sequence ID" value="GFF69467.1"/>
    <property type="molecule type" value="Genomic_DNA"/>
</dbReference>
<accession>A0ABQ0ZYT8</accession>
<evidence type="ECO:0000256" key="1">
    <source>
        <dbReference type="SAM" id="MobiDB-lite"/>
    </source>
</evidence>
<keyword evidence="4" id="KW-1185">Reference proteome</keyword>
<keyword evidence="2" id="KW-0472">Membrane</keyword>
<keyword evidence="2" id="KW-0812">Transmembrane</keyword>
<keyword evidence="2" id="KW-1133">Transmembrane helix</keyword>
<protein>
    <submittedName>
        <fullName evidence="3">Uncharacterized protein</fullName>
    </submittedName>
</protein>
<evidence type="ECO:0000313" key="3">
    <source>
        <dbReference type="EMBL" id="GFF69467.1"/>
    </source>
</evidence>
<organism evidence="3 4">
    <name type="scientific">Aspergillus lentulus</name>
    <dbReference type="NCBI Taxonomy" id="293939"/>
    <lineage>
        <taxon>Eukaryota</taxon>
        <taxon>Fungi</taxon>
        <taxon>Dikarya</taxon>
        <taxon>Ascomycota</taxon>
        <taxon>Pezizomycotina</taxon>
        <taxon>Eurotiomycetes</taxon>
        <taxon>Eurotiomycetidae</taxon>
        <taxon>Eurotiales</taxon>
        <taxon>Aspergillaceae</taxon>
        <taxon>Aspergillus</taxon>
        <taxon>Aspergillus subgen. Fumigati</taxon>
    </lineage>
</organism>
<dbReference type="Proteomes" id="UP000465220">
    <property type="component" value="Unassembled WGS sequence"/>
</dbReference>
<feature type="region of interest" description="Disordered" evidence="1">
    <location>
        <begin position="1"/>
        <end position="39"/>
    </location>
</feature>
<comment type="caution">
    <text evidence="3">The sequence shown here is derived from an EMBL/GenBank/DDBJ whole genome shotgun (WGS) entry which is preliminary data.</text>
</comment>